<protein>
    <submittedName>
        <fullName evidence="1">Uncharacterized protein</fullName>
    </submittedName>
</protein>
<organism evidence="1 2">
    <name type="scientific">Persea americana</name>
    <name type="common">Avocado</name>
    <dbReference type="NCBI Taxonomy" id="3435"/>
    <lineage>
        <taxon>Eukaryota</taxon>
        <taxon>Viridiplantae</taxon>
        <taxon>Streptophyta</taxon>
        <taxon>Embryophyta</taxon>
        <taxon>Tracheophyta</taxon>
        <taxon>Spermatophyta</taxon>
        <taxon>Magnoliopsida</taxon>
        <taxon>Magnoliidae</taxon>
        <taxon>Laurales</taxon>
        <taxon>Lauraceae</taxon>
        <taxon>Persea</taxon>
    </lineage>
</organism>
<sequence>MPATEYQGSSFLSRSILSIRRNQVASVSMEGKQEQELQHVDLFLKHVGDRFQDLFSFFSGDGDGDDENHSHHHHHHLLLNLPWLRKLLDAFLFCEEEFKAILLLNPKPSFFSTRLLSDLLDRSLKALDLCNAISIALDSLRRSHDLAHLALSALRQHPLGPGQFRRAGKALKTILPNITDKDLTATAERSWSFSRKSKSGHLQSSVSSTWSAAKQLQAIAGSLAPPRGAEMNGLALSIYTRSSVLVFVTWVLVAAVPCQDRVGLMTHLPSPPRQLAWAGAMIGLQERIGEEWRNKEKRGTSGLMEELLRLERCANKLIELGESIQFPMDAEKAEELRAQTNELAEICKSMEDELVAFQRQVREVFHRIARSRTEVLDYMSQVTRTSTAVL</sequence>
<dbReference type="EMBL" id="CM056809">
    <property type="protein sequence ID" value="KAJ8650330.1"/>
    <property type="molecule type" value="Genomic_DNA"/>
</dbReference>
<comment type="caution">
    <text evidence="1">The sequence shown here is derived from an EMBL/GenBank/DDBJ whole genome shotgun (WGS) entry which is preliminary data.</text>
</comment>
<evidence type="ECO:0000313" key="1">
    <source>
        <dbReference type="EMBL" id="KAJ8650330.1"/>
    </source>
</evidence>
<reference evidence="1 2" key="1">
    <citation type="journal article" date="2022" name="Hortic Res">
        <title>A haplotype resolved chromosomal level avocado genome allows analysis of novel avocado genes.</title>
        <authorList>
            <person name="Nath O."/>
            <person name="Fletcher S.J."/>
            <person name="Hayward A."/>
            <person name="Shaw L.M."/>
            <person name="Masouleh A.K."/>
            <person name="Furtado A."/>
            <person name="Henry R.J."/>
            <person name="Mitter N."/>
        </authorList>
    </citation>
    <scope>NUCLEOTIDE SEQUENCE [LARGE SCALE GENOMIC DNA]</scope>
    <source>
        <strain evidence="2">cv. Hass</strain>
    </source>
</reference>
<dbReference type="Proteomes" id="UP001234297">
    <property type="component" value="Chromosome 1"/>
</dbReference>
<gene>
    <name evidence="1" type="ORF">MRB53_003353</name>
</gene>
<proteinExistence type="predicted"/>
<accession>A0ACC2MY00</accession>
<name>A0ACC2MY00_PERAE</name>
<keyword evidence="2" id="KW-1185">Reference proteome</keyword>
<evidence type="ECO:0000313" key="2">
    <source>
        <dbReference type="Proteomes" id="UP001234297"/>
    </source>
</evidence>